<feature type="chain" id="PRO_5045741160" evidence="5">
    <location>
        <begin position="26"/>
        <end position="798"/>
    </location>
</feature>
<feature type="domain" description="Peptidase S8/S53" evidence="6">
    <location>
        <begin position="113"/>
        <end position="302"/>
    </location>
</feature>
<dbReference type="PANTHER" id="PTHR43806:SF11">
    <property type="entry name" value="CEREVISIN-RELATED"/>
    <property type="match status" value="1"/>
</dbReference>
<dbReference type="PROSITE" id="PS00138">
    <property type="entry name" value="SUBTILASE_SER"/>
    <property type="match status" value="1"/>
</dbReference>
<dbReference type="PROSITE" id="PS00137">
    <property type="entry name" value="SUBTILASE_HIS"/>
    <property type="match status" value="1"/>
</dbReference>
<evidence type="ECO:0000259" key="6">
    <source>
        <dbReference type="Pfam" id="PF00082"/>
    </source>
</evidence>
<dbReference type="Pfam" id="PF00082">
    <property type="entry name" value="Peptidase_S8"/>
    <property type="match status" value="2"/>
</dbReference>
<evidence type="ECO:0000256" key="1">
    <source>
        <dbReference type="ARBA" id="ARBA00011073"/>
    </source>
</evidence>
<dbReference type="Gene3D" id="3.40.50.200">
    <property type="entry name" value="Peptidase S8/S53 domain"/>
    <property type="match status" value="1"/>
</dbReference>
<comment type="similarity">
    <text evidence="1">Belongs to the peptidase S8 family.</text>
</comment>
<keyword evidence="8" id="KW-1185">Reference proteome</keyword>
<keyword evidence="5" id="KW-0732">Signal</keyword>
<keyword evidence="4" id="KW-0720">Serine protease</keyword>
<evidence type="ECO:0000313" key="8">
    <source>
        <dbReference type="Proteomes" id="UP001237011"/>
    </source>
</evidence>
<proteinExistence type="inferred from homology"/>
<keyword evidence="2" id="KW-0645">Protease</keyword>
<dbReference type="PANTHER" id="PTHR43806">
    <property type="entry name" value="PEPTIDASE S8"/>
    <property type="match status" value="1"/>
</dbReference>
<organism evidence="7 8">
    <name type="scientific">Mycoplasma seminis</name>
    <dbReference type="NCBI Taxonomy" id="512749"/>
    <lineage>
        <taxon>Bacteria</taxon>
        <taxon>Bacillati</taxon>
        <taxon>Mycoplasmatota</taxon>
        <taxon>Mollicutes</taxon>
        <taxon>Mycoplasmataceae</taxon>
        <taxon>Mycoplasma</taxon>
    </lineage>
</organism>
<keyword evidence="3" id="KW-0378">Hydrolase</keyword>
<accession>A0ABY9HAP1</accession>
<evidence type="ECO:0000256" key="4">
    <source>
        <dbReference type="ARBA" id="ARBA00022825"/>
    </source>
</evidence>
<dbReference type="RefSeq" id="WP_305937829.1">
    <property type="nucleotide sequence ID" value="NZ_CP132191.1"/>
</dbReference>
<name>A0ABY9HAP1_9MOLU</name>
<reference evidence="7" key="1">
    <citation type="submission" date="2023-08" db="EMBL/GenBank/DDBJ databases">
        <title>Complete genome sequence of Mycoplasma seminis 2200.</title>
        <authorList>
            <person name="Spergser J."/>
        </authorList>
    </citation>
    <scope>NUCLEOTIDE SEQUENCE [LARGE SCALE GENOMIC DNA]</scope>
    <source>
        <strain evidence="7">2200</strain>
    </source>
</reference>
<dbReference type="EMBL" id="CP132191">
    <property type="protein sequence ID" value="WLP85393.1"/>
    <property type="molecule type" value="Genomic_DNA"/>
</dbReference>
<evidence type="ECO:0000256" key="2">
    <source>
        <dbReference type="ARBA" id="ARBA00022670"/>
    </source>
</evidence>
<gene>
    <name evidence="7" type="ORF">Q8852_03670</name>
</gene>
<evidence type="ECO:0000256" key="5">
    <source>
        <dbReference type="SAM" id="SignalP"/>
    </source>
</evidence>
<sequence>MKIKKILIPSSAILLSGVTVLSISAQTNKEAEASKAYEWNPDVKININQEQLSILRNFYSHYYKKLGVSDWYRDFNSENINQLSQFNKVGILEVDNNQIKYLPSTKKNFKINYFSTPDKYDLTKLHGTAVASVIGGDTGINPDANIYYAGMTKTKWESLYTWDNILRKRLNWFVENGVNVINMSWGPRFEFNPEVKNFKLEKFNTHKNVIKRKDWISILDPEEVIDNWETYTPAEINGIMNKLRSNYLEYNDFIDYFKSLYYIQKYQDEIKAGFNFEYATDKILEEYASKYDLIILKSAGNENDEDRMSIYNKIKLINSKSYEQIKNEIIVMYEFLIKDIKFRDYLRNDISKATSHNDLKRFDELLYYVNYLYHHNLDLYKLFHKNLYTDFVDTEAMLKAFDDMLYKKDPKNVIYVGAVDLNNKPTIFSSFNNSVYSSKPFISAYGSFPLPYDILSKNNNLNSRKYKLINFTNVSQHNINDEYIQTLSKLSRFAGTSMAAPMIAGLLSLYQTKTQQKLSISDAMLLLSTSGNYAATTIEKFYSYDFDFNVNKEFWRYNHSKNKTGFGIPKYFNMLKINNQELIKPLFSDKVSSHIEFKDNRYWINKSFSSADLKNYGYINNLELTISFENPSLNVLDHYFEDIYSTIATPMEKKALQVIMSLMTNTKDSNYHLENLLDFTSRLQFYDSENQIYITREKKSNAIYASTEKVYYGKYKYENPTFDIKISLPQFSAILELLDKEIPTSWFNSFLGKKVDFYPELDFVKETFKKYYIKYLDEKANIKYVLKVNEAQYEKKNN</sequence>
<protein>
    <submittedName>
        <fullName evidence="7">S8 family serine peptidase</fullName>
    </submittedName>
</protein>
<evidence type="ECO:0000256" key="3">
    <source>
        <dbReference type="ARBA" id="ARBA00022801"/>
    </source>
</evidence>
<evidence type="ECO:0000313" key="7">
    <source>
        <dbReference type="EMBL" id="WLP85393.1"/>
    </source>
</evidence>
<dbReference type="InterPro" id="IPR036852">
    <property type="entry name" value="Peptidase_S8/S53_dom_sf"/>
</dbReference>
<dbReference type="Proteomes" id="UP001237011">
    <property type="component" value="Chromosome"/>
</dbReference>
<dbReference type="InterPro" id="IPR050131">
    <property type="entry name" value="Peptidase_S8_subtilisin-like"/>
</dbReference>
<feature type="domain" description="Peptidase S8/S53" evidence="6">
    <location>
        <begin position="410"/>
        <end position="519"/>
    </location>
</feature>
<dbReference type="InterPro" id="IPR000209">
    <property type="entry name" value="Peptidase_S8/S53_dom"/>
</dbReference>
<dbReference type="InterPro" id="IPR022398">
    <property type="entry name" value="Peptidase_S8_His-AS"/>
</dbReference>
<feature type="signal peptide" evidence="5">
    <location>
        <begin position="1"/>
        <end position="25"/>
    </location>
</feature>
<dbReference type="InterPro" id="IPR023828">
    <property type="entry name" value="Peptidase_S8_Ser-AS"/>
</dbReference>
<dbReference type="SUPFAM" id="SSF52743">
    <property type="entry name" value="Subtilisin-like"/>
    <property type="match status" value="1"/>
</dbReference>